<dbReference type="Pfam" id="PF00989">
    <property type="entry name" value="PAS"/>
    <property type="match status" value="2"/>
</dbReference>
<dbReference type="Proteomes" id="UP001597452">
    <property type="component" value="Unassembled WGS sequence"/>
</dbReference>
<dbReference type="CDD" id="cd00130">
    <property type="entry name" value="PAS"/>
    <property type="match status" value="2"/>
</dbReference>
<dbReference type="InterPro" id="IPR013767">
    <property type="entry name" value="PAS_fold"/>
</dbReference>
<dbReference type="InterPro" id="IPR002197">
    <property type="entry name" value="HTH_Fis"/>
</dbReference>
<dbReference type="Pfam" id="PF25601">
    <property type="entry name" value="AAA_lid_14"/>
    <property type="match status" value="1"/>
</dbReference>
<dbReference type="SMART" id="SM00382">
    <property type="entry name" value="AAA"/>
    <property type="match status" value="1"/>
</dbReference>
<dbReference type="InterPro" id="IPR027417">
    <property type="entry name" value="P-loop_NTPase"/>
</dbReference>
<dbReference type="RefSeq" id="WP_377329574.1">
    <property type="nucleotide sequence ID" value="NZ_JBHUMZ010000041.1"/>
</dbReference>
<evidence type="ECO:0000313" key="7">
    <source>
        <dbReference type="EMBL" id="MFD2639619.1"/>
    </source>
</evidence>
<name>A0ABW5QCE7_9BACI</name>
<dbReference type="SUPFAM" id="SSF52540">
    <property type="entry name" value="P-loop containing nucleoside triphosphate hydrolases"/>
    <property type="match status" value="1"/>
</dbReference>
<dbReference type="PROSITE" id="PS50045">
    <property type="entry name" value="SIGMA54_INTERACT_4"/>
    <property type="match status" value="1"/>
</dbReference>
<dbReference type="Gene3D" id="3.40.50.720">
    <property type="entry name" value="NAD(P)-binding Rossmann-like Domain"/>
    <property type="match status" value="1"/>
</dbReference>
<keyword evidence="4" id="KW-0804">Transcription</keyword>
<keyword evidence="8" id="KW-1185">Reference proteome</keyword>
<dbReference type="PROSITE" id="PS50112">
    <property type="entry name" value="PAS"/>
    <property type="match status" value="2"/>
</dbReference>
<dbReference type="Pfam" id="PF00158">
    <property type="entry name" value="Sigma54_activat"/>
    <property type="match status" value="1"/>
</dbReference>
<dbReference type="InterPro" id="IPR002078">
    <property type="entry name" value="Sigma_54_int"/>
</dbReference>
<sequence>MQNVVIVGAGKGGTAILKLFQQVDMLNINAVADVDSQAPGLRMAEQQNILTYNNYEHAINDSVDIIVEATGNQQVFDHLFNIKPVHCVLIPGTIAHVIYQLLDEKESLVDQIKRDTSKRELILNTIHDGMIVINNDEVVTFVNRAASQILDINQNDMMNQRILNVIPDSKLPDILISKKREVNQHLTLENGKKVITTRIPLISDSGELLGAYAVFKDITEVVSLAEEITNLKDIQVMLESIIQSSEEAISVVDETGHGLMINPAYTKITGLSEKEVIGKPATADISEGESMHLKVLETRRPVRGARMKVGPSKRDVLVNVAPIIVDGKLKGSVGVIHDLSEIESLTSELKRARQIIRNLEAKYTFHDIVAKSNDMVLALEQAKVGAKSPTSVLLRGEPGTGKELIAHAIHNESDRKHLKFIRVNCASYDEEVLDRLLFGDEYGSPEQRIGYLEEAHRGSIFLDEIGDLPPKLQSKVLRVLEDQTIIRVNGHNPIYVDVRIIASTNVNLEKAIMTNEFNEKLYYRLNKFPINIPPLRERLDDDLKPLIHHLLSHLNENYGRNVKAISEDALDKLKKYNYPGNVRELENIIGRAIISMDLGESTIQEKHLPPLRKTSFDDLDIMYESNENQVIPLQEALDEFEKQLILETLEKNNFIKAKTADQLNISIRNLYYKMKKYNIGKDS</sequence>
<dbReference type="Gene3D" id="3.30.450.20">
    <property type="entry name" value="PAS domain"/>
    <property type="match status" value="2"/>
</dbReference>
<evidence type="ECO:0000256" key="4">
    <source>
        <dbReference type="ARBA" id="ARBA00023163"/>
    </source>
</evidence>
<comment type="caution">
    <text evidence="7">The sequence shown here is derived from an EMBL/GenBank/DDBJ whole genome shotgun (WGS) entry which is preliminary data.</text>
</comment>
<organism evidence="7 8">
    <name type="scientific">Piscibacillus salipiscarius</name>
    <dbReference type="NCBI Taxonomy" id="299480"/>
    <lineage>
        <taxon>Bacteria</taxon>
        <taxon>Bacillati</taxon>
        <taxon>Bacillota</taxon>
        <taxon>Bacilli</taxon>
        <taxon>Bacillales</taxon>
        <taxon>Bacillaceae</taxon>
        <taxon>Piscibacillus</taxon>
    </lineage>
</organism>
<dbReference type="InterPro" id="IPR035965">
    <property type="entry name" value="PAS-like_dom_sf"/>
</dbReference>
<keyword evidence="3" id="KW-0805">Transcription regulation</keyword>
<keyword evidence="2" id="KW-0067">ATP-binding</keyword>
<evidence type="ECO:0000256" key="1">
    <source>
        <dbReference type="ARBA" id="ARBA00022741"/>
    </source>
</evidence>
<dbReference type="InterPro" id="IPR009057">
    <property type="entry name" value="Homeodomain-like_sf"/>
</dbReference>
<dbReference type="InterPro" id="IPR003593">
    <property type="entry name" value="AAA+_ATPase"/>
</dbReference>
<evidence type="ECO:0000256" key="2">
    <source>
        <dbReference type="ARBA" id="ARBA00022840"/>
    </source>
</evidence>
<evidence type="ECO:0000259" key="6">
    <source>
        <dbReference type="PROSITE" id="PS50112"/>
    </source>
</evidence>
<dbReference type="SUPFAM" id="SSF55785">
    <property type="entry name" value="PYP-like sensor domain (PAS domain)"/>
    <property type="match status" value="2"/>
</dbReference>
<dbReference type="InterPro" id="IPR036291">
    <property type="entry name" value="NAD(P)-bd_dom_sf"/>
</dbReference>
<evidence type="ECO:0000313" key="8">
    <source>
        <dbReference type="Proteomes" id="UP001597452"/>
    </source>
</evidence>
<dbReference type="Gene3D" id="3.40.50.300">
    <property type="entry name" value="P-loop containing nucleotide triphosphate hydrolases"/>
    <property type="match status" value="1"/>
</dbReference>
<dbReference type="Pfam" id="PF02954">
    <property type="entry name" value="HTH_8"/>
    <property type="match status" value="1"/>
</dbReference>
<dbReference type="PROSITE" id="PS00688">
    <property type="entry name" value="SIGMA54_INTERACT_3"/>
    <property type="match status" value="1"/>
</dbReference>
<evidence type="ECO:0000259" key="5">
    <source>
        <dbReference type="PROSITE" id="PS50045"/>
    </source>
</evidence>
<dbReference type="NCBIfam" id="TIGR00229">
    <property type="entry name" value="sensory_box"/>
    <property type="match status" value="2"/>
</dbReference>
<evidence type="ECO:0000256" key="3">
    <source>
        <dbReference type="ARBA" id="ARBA00023015"/>
    </source>
</evidence>
<dbReference type="InterPro" id="IPR000014">
    <property type="entry name" value="PAS"/>
</dbReference>
<proteinExistence type="predicted"/>
<dbReference type="SUPFAM" id="SSF46689">
    <property type="entry name" value="Homeodomain-like"/>
    <property type="match status" value="1"/>
</dbReference>
<dbReference type="SUPFAM" id="SSF51735">
    <property type="entry name" value="NAD(P)-binding Rossmann-fold domains"/>
    <property type="match status" value="1"/>
</dbReference>
<dbReference type="InterPro" id="IPR025944">
    <property type="entry name" value="Sigma_54_int_dom_CS"/>
</dbReference>
<feature type="domain" description="PAS" evidence="6">
    <location>
        <begin position="234"/>
        <end position="285"/>
    </location>
</feature>
<dbReference type="PANTHER" id="PTHR32071">
    <property type="entry name" value="TRANSCRIPTIONAL REGULATORY PROTEIN"/>
    <property type="match status" value="1"/>
</dbReference>
<dbReference type="Gene3D" id="1.10.10.60">
    <property type="entry name" value="Homeodomain-like"/>
    <property type="match status" value="1"/>
</dbReference>
<dbReference type="PANTHER" id="PTHR32071:SF121">
    <property type="entry name" value="SIGMA L-DEPENDENT TRANSCRIPTIONAL REGULATOR YQIR-RELATED"/>
    <property type="match status" value="1"/>
</dbReference>
<dbReference type="Gene3D" id="1.10.8.60">
    <property type="match status" value="1"/>
</dbReference>
<dbReference type="SMART" id="SM00091">
    <property type="entry name" value="PAS"/>
    <property type="match status" value="2"/>
</dbReference>
<dbReference type="PRINTS" id="PR01590">
    <property type="entry name" value="HTHFIS"/>
</dbReference>
<accession>A0ABW5QCE7</accession>
<dbReference type="CDD" id="cd00009">
    <property type="entry name" value="AAA"/>
    <property type="match status" value="1"/>
</dbReference>
<protein>
    <submittedName>
        <fullName evidence="7">Sigma 54-interacting transcriptional regulator</fullName>
    </submittedName>
</protein>
<dbReference type="InterPro" id="IPR058031">
    <property type="entry name" value="AAA_lid_NorR"/>
</dbReference>
<gene>
    <name evidence="7" type="ORF">ACFSW4_12140</name>
</gene>
<dbReference type="EMBL" id="JBHUMZ010000041">
    <property type="protein sequence ID" value="MFD2639619.1"/>
    <property type="molecule type" value="Genomic_DNA"/>
</dbReference>
<feature type="domain" description="PAS" evidence="6">
    <location>
        <begin position="115"/>
        <end position="163"/>
    </location>
</feature>
<feature type="domain" description="Sigma-54 factor interaction" evidence="5">
    <location>
        <begin position="368"/>
        <end position="594"/>
    </location>
</feature>
<keyword evidence="1" id="KW-0547">Nucleotide-binding</keyword>
<reference evidence="8" key="1">
    <citation type="journal article" date="2019" name="Int. J. Syst. Evol. Microbiol.">
        <title>The Global Catalogue of Microorganisms (GCM) 10K type strain sequencing project: providing services to taxonomists for standard genome sequencing and annotation.</title>
        <authorList>
            <consortium name="The Broad Institute Genomics Platform"/>
            <consortium name="The Broad Institute Genome Sequencing Center for Infectious Disease"/>
            <person name="Wu L."/>
            <person name="Ma J."/>
        </authorList>
    </citation>
    <scope>NUCLEOTIDE SEQUENCE [LARGE SCALE GENOMIC DNA]</scope>
    <source>
        <strain evidence="8">TISTR 1571</strain>
    </source>
</reference>